<keyword evidence="2" id="KW-0235">DNA replication</keyword>
<dbReference type="EMBL" id="LN483157">
    <property type="protein sequence ID" value="CED83671.1"/>
    <property type="molecule type" value="Genomic_DNA"/>
</dbReference>
<sequence>MRETRPIKLIPFAEHTSKSHNQALVDPTYLSQHSTDSSKIMAPNTVPIFFPPQLSNGRSTRLGQTGVGVGGGTSSSSDHILMELPPEIVKLIEQGSESNPLSLTIKGRPSDEAVLCTPNSTYSIRTVQISNELVLLSLPSSSSSSSTPIEGDRIASSGTGEDVFGKVSVSPKEVDGGTGSVSDETGETEEKLMYTETLHELMELTSCVPRLGRIEDVLRGQEWSGLKDRQTRSNIKGEASENDTEDDEDEEDGERPRKRTRYTLAHLRSIIQASDAELDQGLKDRNVIELDGKLLPLPPTRLCHLLCLLLSLLVIHSPTEPPLSAPFALIAPDLRKRGVGPELGEAVMNLFGKVDTDMDWVLDDVKGIVREVGRGLLLGLETNVGIPLEDFMSNWAESVGDAFSAHTVLTSLEGNYLINPPTVLSPQPTLLPFAYTSLPSVPVERFQELFSTRSQWRLADLKPFIRDLSPDEKSLDRLIAKYGRVVKQREVLAGSLSLKEKDRRARNGGSGAQEGPLVEWVYPRGR</sequence>
<organism evidence="4">
    <name type="scientific">Phaffia rhodozyma</name>
    <name type="common">Yeast</name>
    <name type="synonym">Xanthophyllomyces dendrorhous</name>
    <dbReference type="NCBI Taxonomy" id="264483"/>
    <lineage>
        <taxon>Eukaryota</taxon>
        <taxon>Fungi</taxon>
        <taxon>Dikarya</taxon>
        <taxon>Basidiomycota</taxon>
        <taxon>Agaricomycotina</taxon>
        <taxon>Tremellomycetes</taxon>
        <taxon>Cystofilobasidiales</taxon>
        <taxon>Mrakiaceae</taxon>
        <taxon>Phaffia</taxon>
    </lineage>
</organism>
<dbReference type="Pfam" id="PF09724">
    <property type="entry name" value="Dcc1"/>
    <property type="match status" value="1"/>
</dbReference>
<dbReference type="AlphaFoldDB" id="A0A0F7SQI0"/>
<proteinExistence type="inferred from homology"/>
<dbReference type="PANTHER" id="PTHR13395">
    <property type="entry name" value="SISTER CHROMATID COHESION PROTEIN DCC1-RELATED"/>
    <property type="match status" value="1"/>
</dbReference>
<feature type="region of interest" description="Disordered" evidence="3">
    <location>
        <begin position="228"/>
        <end position="259"/>
    </location>
</feature>
<comment type="similarity">
    <text evidence="1">Belongs to the DCC1 family.</text>
</comment>
<evidence type="ECO:0000256" key="1">
    <source>
        <dbReference type="ARBA" id="ARBA00007017"/>
    </source>
</evidence>
<protein>
    <submittedName>
        <fullName evidence="4">Uncharacterized conserved protein</fullName>
    </submittedName>
</protein>
<dbReference type="PANTHER" id="PTHR13395:SF6">
    <property type="entry name" value="SISTER CHROMATID COHESION PROTEIN DCC1"/>
    <property type="match status" value="1"/>
</dbReference>
<evidence type="ECO:0000256" key="3">
    <source>
        <dbReference type="SAM" id="MobiDB-lite"/>
    </source>
</evidence>
<dbReference type="GO" id="GO:0034088">
    <property type="term" value="P:maintenance of mitotic sister chromatid cohesion"/>
    <property type="evidence" value="ECO:0007669"/>
    <property type="project" value="TreeGrafter"/>
</dbReference>
<dbReference type="GO" id="GO:0006260">
    <property type="term" value="P:DNA replication"/>
    <property type="evidence" value="ECO:0007669"/>
    <property type="project" value="UniProtKB-KW"/>
</dbReference>
<reference evidence="4" key="1">
    <citation type="submission" date="2014-08" db="EMBL/GenBank/DDBJ databases">
        <authorList>
            <person name="Sharma Rahul"/>
            <person name="Thines Marco"/>
        </authorList>
    </citation>
    <scope>NUCLEOTIDE SEQUENCE</scope>
</reference>
<evidence type="ECO:0000313" key="4">
    <source>
        <dbReference type="EMBL" id="CED83671.1"/>
    </source>
</evidence>
<feature type="region of interest" description="Disordered" evidence="3">
    <location>
        <begin position="140"/>
        <end position="189"/>
    </location>
</feature>
<feature type="compositionally biased region" description="Acidic residues" evidence="3">
    <location>
        <begin position="240"/>
        <end position="253"/>
    </location>
</feature>
<dbReference type="GO" id="GO:0000785">
    <property type="term" value="C:chromatin"/>
    <property type="evidence" value="ECO:0007669"/>
    <property type="project" value="TreeGrafter"/>
</dbReference>
<evidence type="ECO:0000256" key="2">
    <source>
        <dbReference type="ARBA" id="ARBA00022705"/>
    </source>
</evidence>
<dbReference type="GO" id="GO:0031390">
    <property type="term" value="C:Ctf18 RFC-like complex"/>
    <property type="evidence" value="ECO:0007669"/>
    <property type="project" value="InterPro"/>
</dbReference>
<dbReference type="GO" id="GO:0000775">
    <property type="term" value="C:chromosome, centromeric region"/>
    <property type="evidence" value="ECO:0007669"/>
    <property type="project" value="TreeGrafter"/>
</dbReference>
<name>A0A0F7SQI0_PHARH</name>
<accession>A0A0F7SQI0</accession>
<dbReference type="InterPro" id="IPR019128">
    <property type="entry name" value="Dcc1"/>
</dbReference>